<proteinExistence type="predicted"/>
<dbReference type="eggNOG" id="arCOG10803">
    <property type="taxonomic scope" value="Archaea"/>
</dbReference>
<keyword evidence="1" id="KW-0732">Signal</keyword>
<accession>A0A1I0LY77</accession>
<reference evidence="4" key="1">
    <citation type="submission" date="2016-10" db="EMBL/GenBank/DDBJ databases">
        <authorList>
            <person name="Varghese N."/>
        </authorList>
    </citation>
    <scope>NUCLEOTIDE SEQUENCE [LARGE SCALE GENOMIC DNA]</scope>
    <source>
        <strain evidence="4">CGMCC 1.12284</strain>
    </source>
</reference>
<dbReference type="NCBIfam" id="TIGR04126">
    <property type="entry name" value="PGF_CTERM"/>
    <property type="match status" value="1"/>
</dbReference>
<dbReference type="InterPro" id="IPR026371">
    <property type="entry name" value="PGF_CTERM"/>
</dbReference>
<dbReference type="GO" id="GO:0030115">
    <property type="term" value="C:S-layer"/>
    <property type="evidence" value="ECO:0007669"/>
    <property type="project" value="UniProtKB-SubCell"/>
</dbReference>
<feature type="compositionally biased region" description="Basic and acidic residues" evidence="2">
    <location>
        <begin position="261"/>
        <end position="274"/>
    </location>
</feature>
<evidence type="ECO:0000256" key="1">
    <source>
        <dbReference type="ARBA" id="ARBA00022729"/>
    </source>
</evidence>
<evidence type="ECO:0000256" key="2">
    <source>
        <dbReference type="SAM" id="MobiDB-lite"/>
    </source>
</evidence>
<name>A0A1I0LY77_9EURY</name>
<dbReference type="GO" id="GO:0005886">
    <property type="term" value="C:plasma membrane"/>
    <property type="evidence" value="ECO:0007669"/>
    <property type="project" value="UniProtKB-SubCell"/>
</dbReference>
<dbReference type="Proteomes" id="UP000183275">
    <property type="component" value="Unassembled WGS sequence"/>
</dbReference>
<dbReference type="AlphaFoldDB" id="A0A1I0LY77"/>
<evidence type="ECO:0000313" key="4">
    <source>
        <dbReference type="Proteomes" id="UP000183275"/>
    </source>
</evidence>
<dbReference type="EMBL" id="FOIS01000001">
    <property type="protein sequence ID" value="SEV80598.1"/>
    <property type="molecule type" value="Genomic_DNA"/>
</dbReference>
<dbReference type="RefSeq" id="WP_049990211.1">
    <property type="nucleotide sequence ID" value="NZ_FOIS01000001.1"/>
</dbReference>
<protein>
    <submittedName>
        <fullName evidence="3">PGF-CTERM protein</fullName>
    </submittedName>
</protein>
<feature type="region of interest" description="Disordered" evidence="2">
    <location>
        <begin position="260"/>
        <end position="301"/>
    </location>
</feature>
<dbReference type="OrthoDB" id="170617at2157"/>
<organism evidence="3 4">
    <name type="scientific">Natrinema salifodinae</name>
    <dbReference type="NCBI Taxonomy" id="1202768"/>
    <lineage>
        <taxon>Archaea</taxon>
        <taxon>Methanobacteriati</taxon>
        <taxon>Methanobacteriota</taxon>
        <taxon>Stenosarchaea group</taxon>
        <taxon>Halobacteria</taxon>
        <taxon>Halobacteriales</taxon>
        <taxon>Natrialbaceae</taxon>
        <taxon>Natrinema</taxon>
    </lineage>
</organism>
<sequence length="321" mass="33616">MAGLRPLLAGKRQALLALGLGLVVIASLVVAGASAGATANASAVDPDVSSSDGNVSEAAYVEAAPEPGDPYFEAAADDGSWISYDNPRDEYRSPYLGDGSGKICVTLVNENGEPVVGESVPDTSVTIPTGGATTWHPDADPITVQFPMTEHYDRPLDGDQFGTSEDISQGDGYMDSHCYEFHGNPEDATLEYGEAQINGEHADRIDVVGYIQQEPEGDGWDTDIDPIDAAESYEEAGGSWTYEPGSTHGQVDVILQLDAPADERFDPDDPRETSDSNGTESGEDSDETSDGTGSDGDEMPGFGALAAVVALSVAVLARYRG</sequence>
<keyword evidence="4" id="KW-1185">Reference proteome</keyword>
<gene>
    <name evidence="3" type="ORF">SAMN05216285_0132</name>
</gene>
<evidence type="ECO:0000313" key="3">
    <source>
        <dbReference type="EMBL" id="SEV80598.1"/>
    </source>
</evidence>